<dbReference type="EMBL" id="JAXUIC010000008">
    <property type="protein sequence ID" value="KAK4578279.1"/>
    <property type="molecule type" value="Genomic_DNA"/>
</dbReference>
<dbReference type="PANTHER" id="PTHR36045:SF2">
    <property type="entry name" value="OS04G0558500 PROTEIN"/>
    <property type="match status" value="1"/>
</dbReference>
<dbReference type="Proteomes" id="UP001324115">
    <property type="component" value="Unassembled WGS sequence"/>
</dbReference>
<sequence length="135" mass="15131">MKRRVGSSEEEEEEENEELERDVKQMAEKLLQYRTTLPDHLRSTFSSVLAAQRPVLPPPSESAPSGAPIPDAGGQDAEQDQEIAEKLQLLKDKISSNVSAMPIVLKRMKECISKIDKLDSYNGIIHPAFKRKKTS</sequence>
<protein>
    <submittedName>
        <fullName evidence="2">Uncharacterized protein</fullName>
    </submittedName>
</protein>
<name>A0AAN7ES56_QUERU</name>
<accession>A0AAN7ES56</accession>
<proteinExistence type="predicted"/>
<feature type="compositionally biased region" description="Acidic residues" evidence="1">
    <location>
        <begin position="8"/>
        <end position="20"/>
    </location>
</feature>
<feature type="region of interest" description="Disordered" evidence="1">
    <location>
        <begin position="50"/>
        <end position="79"/>
    </location>
</feature>
<gene>
    <name evidence="2" type="ORF">RGQ29_028408</name>
</gene>
<evidence type="ECO:0000313" key="3">
    <source>
        <dbReference type="Proteomes" id="UP001324115"/>
    </source>
</evidence>
<comment type="caution">
    <text evidence="2">The sequence shown here is derived from an EMBL/GenBank/DDBJ whole genome shotgun (WGS) entry which is preliminary data.</text>
</comment>
<reference evidence="2 3" key="1">
    <citation type="journal article" date="2023" name="G3 (Bethesda)">
        <title>A haplotype-resolved chromosome-scale genome for Quercus rubra L. provides insights into the genetics of adaptive traits for red oak species.</title>
        <authorList>
            <person name="Kapoor B."/>
            <person name="Jenkins J."/>
            <person name="Schmutz J."/>
            <person name="Zhebentyayeva T."/>
            <person name="Kuelheim C."/>
            <person name="Coggeshall M."/>
            <person name="Heim C."/>
            <person name="Lasky J.R."/>
            <person name="Leites L."/>
            <person name="Islam-Faridi N."/>
            <person name="Romero-Severson J."/>
            <person name="DeLeo V.L."/>
            <person name="Lucas S.M."/>
            <person name="Lazic D."/>
            <person name="Gailing O."/>
            <person name="Carlson J."/>
            <person name="Staton M."/>
        </authorList>
    </citation>
    <scope>NUCLEOTIDE SEQUENCE [LARGE SCALE GENOMIC DNA]</scope>
    <source>
        <strain evidence="2">Pseudo-F2</strain>
    </source>
</reference>
<dbReference type="AlphaFoldDB" id="A0AAN7ES56"/>
<keyword evidence="3" id="KW-1185">Reference proteome</keyword>
<dbReference type="PANTHER" id="PTHR36045">
    <property type="entry name" value="OS04G0558500 PROTEIN"/>
    <property type="match status" value="1"/>
</dbReference>
<evidence type="ECO:0000256" key="1">
    <source>
        <dbReference type="SAM" id="MobiDB-lite"/>
    </source>
</evidence>
<organism evidence="2 3">
    <name type="scientific">Quercus rubra</name>
    <name type="common">Northern red oak</name>
    <name type="synonym">Quercus borealis</name>
    <dbReference type="NCBI Taxonomy" id="3512"/>
    <lineage>
        <taxon>Eukaryota</taxon>
        <taxon>Viridiplantae</taxon>
        <taxon>Streptophyta</taxon>
        <taxon>Embryophyta</taxon>
        <taxon>Tracheophyta</taxon>
        <taxon>Spermatophyta</taxon>
        <taxon>Magnoliopsida</taxon>
        <taxon>eudicotyledons</taxon>
        <taxon>Gunneridae</taxon>
        <taxon>Pentapetalae</taxon>
        <taxon>rosids</taxon>
        <taxon>fabids</taxon>
        <taxon>Fagales</taxon>
        <taxon>Fagaceae</taxon>
        <taxon>Quercus</taxon>
    </lineage>
</organism>
<evidence type="ECO:0000313" key="2">
    <source>
        <dbReference type="EMBL" id="KAK4578279.1"/>
    </source>
</evidence>
<feature type="region of interest" description="Disordered" evidence="1">
    <location>
        <begin position="1"/>
        <end position="22"/>
    </location>
</feature>